<sequence>MSKFPNKTAFELRQYFRQLTLEQLLDINHSYGPHFEQLEERIDRCNKDLANAQERLDGLKNRKQVHQNNYGTVETLEAAYRAQLNSVLADYSRTNRFLGRQAAGASPMEQYDYQKLHLDTEISNTSEKIDHLNQLVTGLEQKKTDAISELRILNRVITEKRAVILNQVTAEPSEYRSQLTNRM</sequence>
<evidence type="ECO:0000256" key="1">
    <source>
        <dbReference type="SAM" id="Coils"/>
    </source>
</evidence>
<keyword evidence="5" id="KW-1185">Reference proteome</keyword>
<gene>
    <name evidence="2" type="ORF">Lche_2279</name>
    <name evidence="3" type="ORF">NCTC11976_02914</name>
</gene>
<keyword evidence="1" id="KW-0175">Coiled coil</keyword>
<evidence type="ECO:0000313" key="3">
    <source>
        <dbReference type="EMBL" id="VEB38784.1"/>
    </source>
</evidence>
<feature type="coiled-coil region" evidence="1">
    <location>
        <begin position="35"/>
        <end position="69"/>
    </location>
</feature>
<name>A0A0W0S9W0_9GAMM</name>
<protein>
    <submittedName>
        <fullName evidence="2">Uncharacterized protein</fullName>
    </submittedName>
</protein>
<dbReference type="Proteomes" id="UP000054921">
    <property type="component" value="Unassembled WGS sequence"/>
</dbReference>
<evidence type="ECO:0000313" key="5">
    <source>
        <dbReference type="Proteomes" id="UP000277577"/>
    </source>
</evidence>
<evidence type="ECO:0000313" key="2">
    <source>
        <dbReference type="EMBL" id="KTC80259.1"/>
    </source>
</evidence>
<dbReference type="RefSeq" id="WP_051544392.1">
    <property type="nucleotide sequence ID" value="NZ_CAAAIT010000001.1"/>
</dbReference>
<dbReference type="PATRIC" id="fig|28084.5.peg.2469"/>
<reference evidence="2 4" key="1">
    <citation type="submission" date="2015-11" db="EMBL/GenBank/DDBJ databases">
        <title>Genomic analysis of 38 Legionella species identifies large and diverse effector repertoires.</title>
        <authorList>
            <person name="Burstein D."/>
            <person name="Amaro F."/>
            <person name="Zusman T."/>
            <person name="Lifshitz Z."/>
            <person name="Cohen O."/>
            <person name="Gilbert J.A."/>
            <person name="Pupko T."/>
            <person name="Shuman H.A."/>
            <person name="Segal G."/>
        </authorList>
    </citation>
    <scope>NUCLEOTIDE SEQUENCE [LARGE SCALE GENOMIC DNA]</scope>
    <source>
        <strain evidence="2 4">ORW</strain>
    </source>
</reference>
<dbReference type="AlphaFoldDB" id="A0A0W0S9W0"/>
<dbReference type="EMBL" id="LR134173">
    <property type="protein sequence ID" value="VEB38784.1"/>
    <property type="molecule type" value="Genomic_DNA"/>
</dbReference>
<evidence type="ECO:0000313" key="4">
    <source>
        <dbReference type="Proteomes" id="UP000054921"/>
    </source>
</evidence>
<organism evidence="2 4">
    <name type="scientific">Legionella cherrii</name>
    <dbReference type="NCBI Taxonomy" id="28084"/>
    <lineage>
        <taxon>Bacteria</taxon>
        <taxon>Pseudomonadati</taxon>
        <taxon>Pseudomonadota</taxon>
        <taxon>Gammaproteobacteria</taxon>
        <taxon>Legionellales</taxon>
        <taxon>Legionellaceae</taxon>
        <taxon>Legionella</taxon>
    </lineage>
</organism>
<reference evidence="3 5" key="2">
    <citation type="submission" date="2018-12" db="EMBL/GenBank/DDBJ databases">
        <authorList>
            <consortium name="Pathogen Informatics"/>
        </authorList>
    </citation>
    <scope>NUCLEOTIDE SEQUENCE [LARGE SCALE GENOMIC DNA]</scope>
    <source>
        <strain evidence="3 5">NCTC11976</strain>
    </source>
</reference>
<proteinExistence type="predicted"/>
<dbReference type="OrthoDB" id="5650543at2"/>
<accession>A0A0W0S9W0</accession>
<dbReference type="EMBL" id="LNXW01000013">
    <property type="protein sequence ID" value="KTC80259.1"/>
    <property type="molecule type" value="Genomic_DNA"/>
</dbReference>
<dbReference type="Proteomes" id="UP000277577">
    <property type="component" value="Chromosome"/>
</dbReference>